<protein>
    <submittedName>
        <fullName evidence="1">Uncharacterized protein</fullName>
    </submittedName>
</protein>
<dbReference type="AlphaFoldDB" id="A0A4Q9PBK2"/>
<accession>A0A4Q9PBK2</accession>
<name>A0A4Q9PBK2_9APHY</name>
<dbReference type="EMBL" id="ML145265">
    <property type="protein sequence ID" value="TBU52120.1"/>
    <property type="molecule type" value="Genomic_DNA"/>
</dbReference>
<organism evidence="1 2">
    <name type="scientific">Dichomitus squalens</name>
    <dbReference type="NCBI Taxonomy" id="114155"/>
    <lineage>
        <taxon>Eukaryota</taxon>
        <taxon>Fungi</taxon>
        <taxon>Dikarya</taxon>
        <taxon>Basidiomycota</taxon>
        <taxon>Agaricomycotina</taxon>
        <taxon>Agaricomycetes</taxon>
        <taxon>Polyporales</taxon>
        <taxon>Polyporaceae</taxon>
        <taxon>Dichomitus</taxon>
    </lineage>
</organism>
<evidence type="ECO:0000313" key="2">
    <source>
        <dbReference type="Proteomes" id="UP000292082"/>
    </source>
</evidence>
<sequence>MQARLASLRQLLSCKTTGSRSRTASGFPSVSSWTPRRALIGRPSYPSYTSVLGPPLFHRAYLSSWADRRLHRARLDPLDAPSLPPRAPIF</sequence>
<dbReference type="Proteomes" id="UP000292082">
    <property type="component" value="Unassembled WGS sequence"/>
</dbReference>
<reference evidence="1 2" key="1">
    <citation type="submission" date="2019-01" db="EMBL/GenBank/DDBJ databases">
        <title>Draft genome sequences of three monokaryotic isolates of the white-rot basidiomycete fungus Dichomitus squalens.</title>
        <authorList>
            <consortium name="DOE Joint Genome Institute"/>
            <person name="Lopez S.C."/>
            <person name="Andreopoulos B."/>
            <person name="Pangilinan J."/>
            <person name="Lipzen A."/>
            <person name="Riley R."/>
            <person name="Ahrendt S."/>
            <person name="Ng V."/>
            <person name="Barry K."/>
            <person name="Daum C."/>
            <person name="Grigoriev I.V."/>
            <person name="Hilden K.S."/>
            <person name="Makela M.R."/>
            <person name="de Vries R.P."/>
        </authorList>
    </citation>
    <scope>NUCLEOTIDE SEQUENCE [LARGE SCALE GENOMIC DNA]</scope>
    <source>
        <strain evidence="1 2">CBS 464.89</strain>
    </source>
</reference>
<gene>
    <name evidence="1" type="ORF">BD310DRAFT_940954</name>
</gene>
<proteinExistence type="predicted"/>
<keyword evidence="2" id="KW-1185">Reference proteome</keyword>
<evidence type="ECO:0000313" key="1">
    <source>
        <dbReference type="EMBL" id="TBU52120.1"/>
    </source>
</evidence>